<reference evidence="1" key="2">
    <citation type="journal article" date="2022" name="Microb. Genom.">
        <title>A chromosome-scale genome assembly of the tomato pathogen Cladosporium fulvum reveals a compartmentalized genome architecture and the presence of a dispensable chromosome.</title>
        <authorList>
            <person name="Zaccaron A.Z."/>
            <person name="Chen L.H."/>
            <person name="Samaras A."/>
            <person name="Stergiopoulos I."/>
        </authorList>
    </citation>
    <scope>NUCLEOTIDE SEQUENCE</scope>
    <source>
        <strain evidence="1">Race5_Kim</strain>
    </source>
</reference>
<dbReference type="OrthoDB" id="10664658at2759"/>
<sequence length="121" mass="13880">MPRLTRHTEATRQVMDSTAVSRVLATAELLEMILVQLSTSDGAQSFWYAREQVADNIMQLFSAQRVNVFFRNTIRGSMKLRRLMWLEQDPSVQEPETTGAHHLSNTNPIVESFFFGTTKEM</sequence>
<evidence type="ECO:0000313" key="2">
    <source>
        <dbReference type="Proteomes" id="UP000756132"/>
    </source>
</evidence>
<reference evidence="1" key="1">
    <citation type="submission" date="2021-12" db="EMBL/GenBank/DDBJ databases">
        <authorList>
            <person name="Zaccaron A."/>
            <person name="Stergiopoulos I."/>
        </authorList>
    </citation>
    <scope>NUCLEOTIDE SEQUENCE</scope>
    <source>
        <strain evidence="1">Race5_Kim</strain>
    </source>
</reference>
<proteinExistence type="predicted"/>
<protein>
    <submittedName>
        <fullName evidence="1">Uncharacterized protein</fullName>
    </submittedName>
</protein>
<gene>
    <name evidence="1" type="ORF">CLAFUR5_13702</name>
</gene>
<evidence type="ECO:0000313" key="1">
    <source>
        <dbReference type="EMBL" id="UJO24701.1"/>
    </source>
</evidence>
<dbReference type="GeneID" id="71993580"/>
<organism evidence="1 2">
    <name type="scientific">Passalora fulva</name>
    <name type="common">Tomato leaf mold</name>
    <name type="synonym">Cladosporium fulvum</name>
    <dbReference type="NCBI Taxonomy" id="5499"/>
    <lineage>
        <taxon>Eukaryota</taxon>
        <taxon>Fungi</taxon>
        <taxon>Dikarya</taxon>
        <taxon>Ascomycota</taxon>
        <taxon>Pezizomycotina</taxon>
        <taxon>Dothideomycetes</taxon>
        <taxon>Dothideomycetidae</taxon>
        <taxon>Mycosphaerellales</taxon>
        <taxon>Mycosphaerellaceae</taxon>
        <taxon>Fulvia</taxon>
    </lineage>
</organism>
<dbReference type="KEGG" id="ffu:CLAFUR5_13702"/>
<accession>A0A9Q8UW68</accession>
<dbReference type="EMBL" id="CP090174">
    <property type="protein sequence ID" value="UJO24701.1"/>
    <property type="molecule type" value="Genomic_DNA"/>
</dbReference>
<name>A0A9Q8UW68_PASFU</name>
<dbReference type="Proteomes" id="UP000756132">
    <property type="component" value="Chromosome 12"/>
</dbReference>
<keyword evidence="2" id="KW-1185">Reference proteome</keyword>
<dbReference type="AlphaFoldDB" id="A0A9Q8UW68"/>
<dbReference type="RefSeq" id="XP_047769067.1">
    <property type="nucleotide sequence ID" value="XM_047912850.1"/>
</dbReference>